<gene>
    <name evidence="2" type="ORF">BDV25DRAFT_144068</name>
</gene>
<evidence type="ECO:0000313" key="2">
    <source>
        <dbReference type="EMBL" id="KAE8146047.1"/>
    </source>
</evidence>
<reference evidence="2 3" key="1">
    <citation type="submission" date="2019-04" db="EMBL/GenBank/DDBJ databases">
        <title>Friends and foes A comparative genomics study of 23 Aspergillus species from section Flavi.</title>
        <authorList>
            <consortium name="DOE Joint Genome Institute"/>
            <person name="Kjaerbolling I."/>
            <person name="Vesth T."/>
            <person name="Frisvad J.C."/>
            <person name="Nybo J.L."/>
            <person name="Theobald S."/>
            <person name="Kildgaard S."/>
            <person name="Isbrandt T."/>
            <person name="Kuo A."/>
            <person name="Sato A."/>
            <person name="Lyhne E.K."/>
            <person name="Kogle M.E."/>
            <person name="Wiebenga A."/>
            <person name="Kun R.S."/>
            <person name="Lubbers R.J."/>
            <person name="Makela M.R."/>
            <person name="Barry K."/>
            <person name="Chovatia M."/>
            <person name="Clum A."/>
            <person name="Daum C."/>
            <person name="Haridas S."/>
            <person name="He G."/>
            <person name="LaButti K."/>
            <person name="Lipzen A."/>
            <person name="Mondo S."/>
            <person name="Riley R."/>
            <person name="Salamov A."/>
            <person name="Simmons B.A."/>
            <person name="Magnuson J.K."/>
            <person name="Henrissat B."/>
            <person name="Mortensen U.H."/>
            <person name="Larsen T.O."/>
            <person name="Devries R.P."/>
            <person name="Grigoriev I.V."/>
            <person name="Machida M."/>
            <person name="Baker S.E."/>
            <person name="Andersen M.R."/>
        </authorList>
    </citation>
    <scope>NUCLEOTIDE SEQUENCE [LARGE SCALE GENOMIC DNA]</scope>
    <source>
        <strain evidence="2 3">IBT 18842</strain>
    </source>
</reference>
<dbReference type="AlphaFoldDB" id="A0A5N6TI98"/>
<protein>
    <recommendedName>
        <fullName evidence="4">Transcription factor domain-containing protein</fullName>
    </recommendedName>
</protein>
<organism evidence="2 3">
    <name type="scientific">Aspergillus avenaceus</name>
    <dbReference type="NCBI Taxonomy" id="36643"/>
    <lineage>
        <taxon>Eukaryota</taxon>
        <taxon>Fungi</taxon>
        <taxon>Dikarya</taxon>
        <taxon>Ascomycota</taxon>
        <taxon>Pezizomycotina</taxon>
        <taxon>Eurotiomycetes</taxon>
        <taxon>Eurotiomycetidae</taxon>
        <taxon>Eurotiales</taxon>
        <taxon>Aspergillaceae</taxon>
        <taxon>Aspergillus</taxon>
        <taxon>Aspergillus subgen. Circumdati</taxon>
    </lineage>
</organism>
<evidence type="ECO:0008006" key="4">
    <source>
        <dbReference type="Google" id="ProtNLM"/>
    </source>
</evidence>
<sequence>MECPRNGHSRCARDRPPDEPDDLRTAIVSGCSTLGCLGPRTTPEALTRLTYLGRTHGGRPKTTDGHNFANGKLSTATGSIGTDADAPNPFSVILVGYQTAYQYLSRVHRIESGGGRPEDYGSVDEIHTEIMGNRQALPSWCRVSQPDCIFDHLPGCSWLPVAKETMSSLSQFVVLALHGPYIFSAAKSCTRAVKAGLEILDSQGRLVQLLEPEPPKVLNLVYASLDALVLIAAIYIFPRDNAEDLDRSVRGVEWGLGRLALLGEYSEMAHAAHGVVLCLYHRLKGRLAAVFPDTHGSGYSDSLHQPLAGSENRNRSMTATEDRFDIQAYCESVPAPHAM</sequence>
<name>A0A5N6TI98_ASPAV</name>
<feature type="compositionally biased region" description="Basic and acidic residues" evidence="1">
    <location>
        <begin position="11"/>
        <end position="22"/>
    </location>
</feature>
<dbReference type="Proteomes" id="UP000325780">
    <property type="component" value="Unassembled WGS sequence"/>
</dbReference>
<dbReference type="OrthoDB" id="5344325at2759"/>
<accession>A0A5N6TI98</accession>
<evidence type="ECO:0000256" key="1">
    <source>
        <dbReference type="SAM" id="MobiDB-lite"/>
    </source>
</evidence>
<evidence type="ECO:0000313" key="3">
    <source>
        <dbReference type="Proteomes" id="UP000325780"/>
    </source>
</evidence>
<proteinExistence type="predicted"/>
<feature type="region of interest" description="Disordered" evidence="1">
    <location>
        <begin position="1"/>
        <end position="22"/>
    </location>
</feature>
<dbReference type="EMBL" id="ML742290">
    <property type="protein sequence ID" value="KAE8146047.1"/>
    <property type="molecule type" value="Genomic_DNA"/>
</dbReference>
<keyword evidence="3" id="KW-1185">Reference proteome</keyword>